<keyword evidence="8" id="KW-0406">Ion transport</keyword>
<feature type="signal peptide" evidence="14">
    <location>
        <begin position="1"/>
        <end position="21"/>
    </location>
</feature>
<evidence type="ECO:0000256" key="14">
    <source>
        <dbReference type="SAM" id="SignalP"/>
    </source>
</evidence>
<evidence type="ECO:0000256" key="12">
    <source>
        <dbReference type="PROSITE-ProRule" id="PRU01360"/>
    </source>
</evidence>
<keyword evidence="11 12" id="KW-0998">Cell outer membrane</keyword>
<keyword evidence="6 14" id="KW-0732">Signal</keyword>
<dbReference type="Gene3D" id="2.170.130.10">
    <property type="entry name" value="TonB-dependent receptor, plug domain"/>
    <property type="match status" value="1"/>
</dbReference>
<gene>
    <name evidence="17" type="ORF">NU08_3146</name>
</gene>
<evidence type="ECO:0000259" key="15">
    <source>
        <dbReference type="Pfam" id="PF00593"/>
    </source>
</evidence>
<evidence type="ECO:0000256" key="9">
    <source>
        <dbReference type="ARBA" id="ARBA00023077"/>
    </source>
</evidence>
<keyword evidence="7" id="KW-0408">Iron</keyword>
<evidence type="ECO:0000256" key="3">
    <source>
        <dbReference type="ARBA" id="ARBA00022452"/>
    </source>
</evidence>
<evidence type="ECO:0000313" key="17">
    <source>
        <dbReference type="EMBL" id="RYJ37932.1"/>
    </source>
</evidence>
<protein>
    <submittedName>
        <fullName evidence="17">Outer membrane receptor protein</fullName>
    </submittedName>
</protein>
<dbReference type="GO" id="GO:0015344">
    <property type="term" value="F:siderophore uptake transmembrane transporter activity"/>
    <property type="evidence" value="ECO:0007669"/>
    <property type="project" value="TreeGrafter"/>
</dbReference>
<dbReference type="Pfam" id="PF07715">
    <property type="entry name" value="Plug"/>
    <property type="match status" value="1"/>
</dbReference>
<keyword evidence="5 12" id="KW-0812">Transmembrane</keyword>
<proteinExistence type="inferred from homology"/>
<feature type="domain" description="TonB-dependent receptor plug" evidence="16">
    <location>
        <begin position="51"/>
        <end position="158"/>
    </location>
</feature>
<evidence type="ECO:0000256" key="5">
    <source>
        <dbReference type="ARBA" id="ARBA00022692"/>
    </source>
</evidence>
<dbReference type="InterPro" id="IPR012910">
    <property type="entry name" value="Plug_dom"/>
</dbReference>
<keyword evidence="10 12" id="KW-0472">Membrane</keyword>
<dbReference type="InterPro" id="IPR036942">
    <property type="entry name" value="Beta-barrel_TonB_sf"/>
</dbReference>
<dbReference type="EMBL" id="JUIV01000012">
    <property type="protein sequence ID" value="RYJ37932.1"/>
    <property type="molecule type" value="Genomic_DNA"/>
</dbReference>
<evidence type="ECO:0000256" key="6">
    <source>
        <dbReference type="ARBA" id="ARBA00022729"/>
    </source>
</evidence>
<dbReference type="AlphaFoldDB" id="A0A444VWJ5"/>
<evidence type="ECO:0000256" key="7">
    <source>
        <dbReference type="ARBA" id="ARBA00023004"/>
    </source>
</evidence>
<dbReference type="OrthoDB" id="9782587at2"/>
<sequence length="700" mass="78603">MPFKKYFLLLFVLFISKNSSAQEKEVQNIDSVKTQKLNEVLISPLHINRDLQNSPASIGVLSEKELLQNNTTDISNVINTIPGVFMQSSNITTTRISIRGIGARTPYGTNKIRAFYGSIPLTSGNSETVIDDIDLQNINQIEIIKGPLSSVYGAGLGGAILISPQTFNKGNYQTEVSSVFGSFGLLKNRVSFNLNEKNASLNLSYHNLKTDGWRENSAYNREGITLGGELFRKKNSKLTYFSNYTYLKAYIPSSINKTTFENNPQAGAPTWVASQGFKEYKSTLGGLAYDFSINENLKNSTSVFINYKDSNEPRPFDILRQYTFASGVRTQFSGDFNIGKIKNQFIAGLEYFRDNYSGNTFENLYQQNNGNGSLQGDQLTATDQKRHFYNIFSQIRTLLSDRFEIQAGLNYNKTKFELQNDFPASANNPKEEYSYDGIFSPQLSFLFKPNEIQTFYFSASRGFSLPATEETLTSTGNINPDIKPETGYNFELGGKLHFFNKKLYTEIAVYRMEIKDLLVSKRIGDDQYEGVNAGKTFHEGIEIALKHNWPINKVFFLNSYIGTSIGNYEFKEFVDNGNDYSGNKLTGVPANTASAGFNFNTNSGFYFSADFQFTDKIPMNDSNANYSDSYSLLNLKTGYQFEILSSLIAHLDAGINNVTNEKYASMILTNATGVGNAQPRFYYPGLPINYYGIISLNYLF</sequence>
<feature type="domain" description="TonB-dependent receptor-like beta-barrel" evidence="15">
    <location>
        <begin position="242"/>
        <end position="658"/>
    </location>
</feature>
<evidence type="ECO:0000256" key="8">
    <source>
        <dbReference type="ARBA" id="ARBA00023065"/>
    </source>
</evidence>
<evidence type="ECO:0000256" key="13">
    <source>
        <dbReference type="RuleBase" id="RU003357"/>
    </source>
</evidence>
<keyword evidence="4" id="KW-0410">Iron transport</keyword>
<dbReference type="Gene3D" id="2.40.170.20">
    <property type="entry name" value="TonB-dependent receptor, beta-barrel domain"/>
    <property type="match status" value="1"/>
</dbReference>
<dbReference type="GO" id="GO:0009279">
    <property type="term" value="C:cell outer membrane"/>
    <property type="evidence" value="ECO:0007669"/>
    <property type="project" value="UniProtKB-SubCell"/>
</dbReference>
<name>A0A444VWJ5_9FLAO</name>
<feature type="chain" id="PRO_5019145629" evidence="14">
    <location>
        <begin position="22"/>
        <end position="700"/>
    </location>
</feature>
<dbReference type="RefSeq" id="WP_129747979.1">
    <property type="nucleotide sequence ID" value="NZ_JUIV01000012.1"/>
</dbReference>
<dbReference type="InterPro" id="IPR037066">
    <property type="entry name" value="Plug_dom_sf"/>
</dbReference>
<comment type="caution">
    <text evidence="17">The sequence shown here is derived from an EMBL/GenBank/DDBJ whole genome shotgun (WGS) entry which is preliminary data.</text>
</comment>
<dbReference type="PANTHER" id="PTHR32552">
    <property type="entry name" value="FERRICHROME IRON RECEPTOR-RELATED"/>
    <property type="match status" value="1"/>
</dbReference>
<keyword evidence="17" id="KW-0675">Receptor</keyword>
<evidence type="ECO:0000256" key="11">
    <source>
        <dbReference type="ARBA" id="ARBA00023237"/>
    </source>
</evidence>
<evidence type="ECO:0000256" key="4">
    <source>
        <dbReference type="ARBA" id="ARBA00022496"/>
    </source>
</evidence>
<evidence type="ECO:0000256" key="1">
    <source>
        <dbReference type="ARBA" id="ARBA00004571"/>
    </source>
</evidence>
<comment type="similarity">
    <text evidence="12 13">Belongs to the TonB-dependent receptor family.</text>
</comment>
<dbReference type="PANTHER" id="PTHR32552:SF68">
    <property type="entry name" value="FERRICHROME OUTER MEMBRANE TRANSPORTER_PHAGE RECEPTOR"/>
    <property type="match status" value="1"/>
</dbReference>
<dbReference type="InterPro" id="IPR039426">
    <property type="entry name" value="TonB-dep_rcpt-like"/>
</dbReference>
<organism evidence="17 18">
    <name type="scientific">Flavobacterium anhuiense</name>
    <dbReference type="NCBI Taxonomy" id="459526"/>
    <lineage>
        <taxon>Bacteria</taxon>
        <taxon>Pseudomonadati</taxon>
        <taxon>Bacteroidota</taxon>
        <taxon>Flavobacteriia</taxon>
        <taxon>Flavobacteriales</taxon>
        <taxon>Flavobacteriaceae</taxon>
        <taxon>Flavobacterium</taxon>
    </lineage>
</organism>
<keyword evidence="9 13" id="KW-0798">TonB box</keyword>
<reference evidence="17 18" key="1">
    <citation type="submission" date="2014-12" db="EMBL/GenBank/DDBJ databases">
        <title>Genome sequence of Flavobacterium anhuiense RCM74.</title>
        <authorList>
            <person name="Kim J.F."/>
            <person name="Song J.Y."/>
            <person name="Kwak M.-J."/>
            <person name="Lee S.-W."/>
        </authorList>
    </citation>
    <scope>NUCLEOTIDE SEQUENCE [LARGE SCALE GENOMIC DNA]</scope>
    <source>
        <strain evidence="17 18">RCM74</strain>
    </source>
</reference>
<dbReference type="InterPro" id="IPR000531">
    <property type="entry name" value="Beta-barrel_TonB"/>
</dbReference>
<dbReference type="Proteomes" id="UP000290433">
    <property type="component" value="Unassembled WGS sequence"/>
</dbReference>
<comment type="subcellular location">
    <subcellularLocation>
        <location evidence="1 12">Cell outer membrane</location>
        <topology evidence="1 12">Multi-pass membrane protein</topology>
    </subcellularLocation>
</comment>
<evidence type="ECO:0000256" key="2">
    <source>
        <dbReference type="ARBA" id="ARBA00022448"/>
    </source>
</evidence>
<dbReference type="PROSITE" id="PS52016">
    <property type="entry name" value="TONB_DEPENDENT_REC_3"/>
    <property type="match status" value="1"/>
</dbReference>
<keyword evidence="3 12" id="KW-1134">Transmembrane beta strand</keyword>
<keyword evidence="2 12" id="KW-0813">Transport</keyword>
<evidence type="ECO:0000256" key="10">
    <source>
        <dbReference type="ARBA" id="ARBA00023136"/>
    </source>
</evidence>
<dbReference type="Pfam" id="PF00593">
    <property type="entry name" value="TonB_dep_Rec_b-barrel"/>
    <property type="match status" value="1"/>
</dbReference>
<accession>A0A444VWJ5</accession>
<evidence type="ECO:0000259" key="16">
    <source>
        <dbReference type="Pfam" id="PF07715"/>
    </source>
</evidence>
<evidence type="ECO:0000313" key="18">
    <source>
        <dbReference type="Proteomes" id="UP000290433"/>
    </source>
</evidence>
<dbReference type="SUPFAM" id="SSF56935">
    <property type="entry name" value="Porins"/>
    <property type="match status" value="1"/>
</dbReference>